<dbReference type="Proteomes" id="UP000029516">
    <property type="component" value="Chromosome"/>
</dbReference>
<dbReference type="Pfam" id="PF05137">
    <property type="entry name" value="PilN"/>
    <property type="match status" value="1"/>
</dbReference>
<dbReference type="PANTHER" id="PTHR40278:SF1">
    <property type="entry name" value="DNA UTILIZATION PROTEIN HOFN"/>
    <property type="match status" value="1"/>
</dbReference>
<gene>
    <name evidence="2" type="ORF">LH23_03770</name>
</gene>
<reference evidence="2 3" key="1">
    <citation type="submission" date="2014-09" db="EMBL/GenBank/DDBJ databases">
        <authorList>
            <person name="Chan K.-G."/>
        </authorList>
    </citation>
    <scope>NUCLEOTIDE SEQUENCE [LARGE SCALE GENOMIC DNA]</scope>
    <source>
        <strain evidence="2 3">M006</strain>
    </source>
</reference>
<keyword evidence="1" id="KW-1133">Transmembrane helix</keyword>
<dbReference type="PANTHER" id="PTHR40278">
    <property type="entry name" value="DNA UTILIZATION PROTEIN HOFN"/>
    <property type="match status" value="1"/>
</dbReference>
<evidence type="ECO:0000256" key="1">
    <source>
        <dbReference type="SAM" id="Phobius"/>
    </source>
</evidence>
<evidence type="ECO:0008006" key="4">
    <source>
        <dbReference type="Google" id="ProtNLM"/>
    </source>
</evidence>
<keyword evidence="1" id="KW-0812">Transmembrane</keyword>
<evidence type="ECO:0000313" key="3">
    <source>
        <dbReference type="Proteomes" id="UP000029516"/>
    </source>
</evidence>
<dbReference type="InterPro" id="IPR052534">
    <property type="entry name" value="Extracell_DNA_Util/SecSys_Comp"/>
</dbReference>
<dbReference type="KEGG" id="cem:LH23_03770"/>
<dbReference type="EMBL" id="CP009458">
    <property type="protein sequence ID" value="AIR59799.1"/>
    <property type="molecule type" value="Genomic_DNA"/>
</dbReference>
<name>A0AAN0VS44_9ENTR</name>
<dbReference type="AlphaFoldDB" id="A0AAN0VS44"/>
<protein>
    <recommendedName>
        <fullName evidence="4">Fimbrial assembly protein</fullName>
    </recommendedName>
</protein>
<keyword evidence="1" id="KW-0472">Membrane</keyword>
<dbReference type="RefSeq" id="WP_039288439.1">
    <property type="nucleotide sequence ID" value="NZ_CP009458.1"/>
</dbReference>
<sequence>MMPLINLLPWRPLRRRHRLKIWGCILLFGVLLITGSMLLWTHSLAVKVRWQQAQATQLEVQESALKALLSRQQKELKARQQRLAILQAEVTRKDNISRWENVLNMLASRLPENSWLQRVSWQNESATISGVAGDARELDRFEAVLADLPGAFKVKPGELRDEKGKGLVFTFTLTPMGGEHAE</sequence>
<feature type="transmembrane region" description="Helical" evidence="1">
    <location>
        <begin position="21"/>
        <end position="40"/>
    </location>
</feature>
<organism evidence="2 3">
    <name type="scientific">Cedecea neteri</name>
    <dbReference type="NCBI Taxonomy" id="158822"/>
    <lineage>
        <taxon>Bacteria</taxon>
        <taxon>Pseudomonadati</taxon>
        <taxon>Pseudomonadota</taxon>
        <taxon>Gammaproteobacteria</taxon>
        <taxon>Enterobacterales</taxon>
        <taxon>Enterobacteriaceae</taxon>
        <taxon>Cedecea</taxon>
    </lineage>
</organism>
<dbReference type="InterPro" id="IPR007813">
    <property type="entry name" value="PilN"/>
</dbReference>
<evidence type="ECO:0000313" key="2">
    <source>
        <dbReference type="EMBL" id="AIR59799.1"/>
    </source>
</evidence>
<proteinExistence type="predicted"/>
<accession>A0AAN0VS44</accession>